<gene>
    <name evidence="3" type="ORF">B9Q08_04360</name>
</gene>
<dbReference type="GO" id="GO:0016836">
    <property type="term" value="F:hydro-lyase activity"/>
    <property type="evidence" value="ECO:0007669"/>
    <property type="project" value="UniProtKB-ARBA"/>
</dbReference>
<comment type="similarity">
    <text evidence="1">Belongs to the enoyl-CoA hydratase/isomerase family.</text>
</comment>
<dbReference type="InterPro" id="IPR001753">
    <property type="entry name" value="Enoyl-CoA_hydra/iso"/>
</dbReference>
<protein>
    <recommendedName>
        <fullName evidence="5">Enoyl-CoA hydratase</fullName>
    </recommendedName>
</protein>
<dbReference type="GO" id="GO:0006635">
    <property type="term" value="P:fatty acid beta-oxidation"/>
    <property type="evidence" value="ECO:0007669"/>
    <property type="project" value="TreeGrafter"/>
</dbReference>
<proteinExistence type="inferred from homology"/>
<dbReference type="InterPro" id="IPR029045">
    <property type="entry name" value="ClpP/crotonase-like_dom_sf"/>
</dbReference>
<dbReference type="PANTHER" id="PTHR11941">
    <property type="entry name" value="ENOYL-COA HYDRATASE-RELATED"/>
    <property type="match status" value="1"/>
</dbReference>
<dbReference type="Proteomes" id="UP000240490">
    <property type="component" value="Unassembled WGS sequence"/>
</dbReference>
<evidence type="ECO:0000313" key="3">
    <source>
        <dbReference type="EMBL" id="PSN90648.1"/>
    </source>
</evidence>
<dbReference type="Pfam" id="PF00378">
    <property type="entry name" value="ECH_1"/>
    <property type="match status" value="1"/>
</dbReference>
<dbReference type="FunFam" id="1.10.12.10:FF:000001">
    <property type="entry name" value="Probable enoyl-CoA hydratase, mitochondrial"/>
    <property type="match status" value="1"/>
</dbReference>
<dbReference type="FunFam" id="3.90.226.10:FF:000009">
    <property type="entry name" value="Carnitinyl-CoA dehydratase"/>
    <property type="match status" value="1"/>
</dbReference>
<sequence length="259" mass="28399">MGYTDLMVEVRGRTLVVIINKPNVLNVLDPHIRKEVLEVLKTYELSNEIRCVVFTGVGKAFSAGADIKYLIGVNTLEEARAYADTVWEFLAYVENYPKITVGAVNGLAFGGGLELLLTMDLAVASEDARFAQSEINVGLIPGGGGTQRLPRIVGLRRAKLMVLTGEPIDANTALNWGLVNFVVPKDQLLERTLELCEKLAAKSRSSLAQIKELLNGSLRWSLSEGLSRESEAYSKTLISGDAKEGLNAFLEKRKPKYLD</sequence>
<dbReference type="CDD" id="cd06558">
    <property type="entry name" value="crotonase-like"/>
    <property type="match status" value="1"/>
</dbReference>
<dbReference type="PANTHER" id="PTHR11941:SF54">
    <property type="entry name" value="ENOYL-COA HYDRATASE, MITOCHONDRIAL"/>
    <property type="match status" value="1"/>
</dbReference>
<keyword evidence="2" id="KW-0456">Lyase</keyword>
<comment type="caution">
    <text evidence="3">The sequence shown here is derived from an EMBL/GenBank/DDBJ whole genome shotgun (WGS) entry which is preliminary data.</text>
</comment>
<dbReference type="EMBL" id="NEXJ01000075">
    <property type="protein sequence ID" value="PSN90648.1"/>
    <property type="molecule type" value="Genomic_DNA"/>
</dbReference>
<evidence type="ECO:0000313" key="4">
    <source>
        <dbReference type="Proteomes" id="UP000240490"/>
    </source>
</evidence>
<organism evidence="3 4">
    <name type="scientific">Candidatus Marsarchaeota G2 archaeon ECH_B_SAG-M15</name>
    <dbReference type="NCBI Taxonomy" id="1978162"/>
    <lineage>
        <taxon>Archaea</taxon>
        <taxon>Candidatus Marsarchaeota</taxon>
        <taxon>Candidatus Marsarchaeota group 2</taxon>
    </lineage>
</organism>
<evidence type="ECO:0008006" key="5">
    <source>
        <dbReference type="Google" id="ProtNLM"/>
    </source>
</evidence>
<accession>A0A2R6AWF9</accession>
<reference evidence="3 4" key="1">
    <citation type="submission" date="2017-04" db="EMBL/GenBank/DDBJ databases">
        <title>Novel microbial lineages endemic to geothermal iron-oxide mats fill important gaps in the evolutionary history of Archaea.</title>
        <authorList>
            <person name="Jay Z.J."/>
            <person name="Beam J.P."/>
            <person name="Dlakic M."/>
            <person name="Rusch D.B."/>
            <person name="Kozubal M.A."/>
            <person name="Inskeep W.P."/>
        </authorList>
    </citation>
    <scope>NUCLEOTIDE SEQUENCE [LARGE SCALE GENOMIC DNA]</scope>
    <source>
        <strain evidence="3">ECH_B_SAG-M15</strain>
    </source>
</reference>
<name>A0A2R6AWF9_9ARCH</name>
<dbReference type="Gene3D" id="3.90.226.10">
    <property type="entry name" value="2-enoyl-CoA Hydratase, Chain A, domain 1"/>
    <property type="match status" value="1"/>
</dbReference>
<evidence type="ECO:0000256" key="1">
    <source>
        <dbReference type="ARBA" id="ARBA00005254"/>
    </source>
</evidence>
<dbReference type="SUPFAM" id="SSF52096">
    <property type="entry name" value="ClpP/crotonase"/>
    <property type="match status" value="1"/>
</dbReference>
<evidence type="ECO:0000256" key="2">
    <source>
        <dbReference type="ARBA" id="ARBA00023239"/>
    </source>
</evidence>
<dbReference type="AlphaFoldDB" id="A0A2R6AWF9"/>